<comment type="caution">
    <text evidence="3">The sequence shown here is derived from an EMBL/GenBank/DDBJ whole genome shotgun (WGS) entry which is preliminary data.</text>
</comment>
<feature type="region of interest" description="Disordered" evidence="1">
    <location>
        <begin position="185"/>
        <end position="206"/>
    </location>
</feature>
<evidence type="ECO:0000313" key="4">
    <source>
        <dbReference type="Proteomes" id="UP000308705"/>
    </source>
</evidence>
<evidence type="ECO:0000313" key="3">
    <source>
        <dbReference type="EMBL" id="TKK91442.1"/>
    </source>
</evidence>
<keyword evidence="2" id="KW-0732">Signal</keyword>
<evidence type="ECO:0000256" key="2">
    <source>
        <dbReference type="SAM" id="SignalP"/>
    </source>
</evidence>
<dbReference type="EMBL" id="SZQA01000001">
    <property type="protein sequence ID" value="TKK91442.1"/>
    <property type="molecule type" value="Genomic_DNA"/>
</dbReference>
<keyword evidence="4" id="KW-1185">Reference proteome</keyword>
<protein>
    <submittedName>
        <fullName evidence="3">Uncharacterized protein</fullName>
    </submittedName>
</protein>
<evidence type="ECO:0000256" key="1">
    <source>
        <dbReference type="SAM" id="MobiDB-lite"/>
    </source>
</evidence>
<name>A0A4U3MRD5_9ACTN</name>
<gene>
    <name evidence="3" type="ORF">FDA94_01255</name>
</gene>
<accession>A0A4U3MRD5</accession>
<organism evidence="3 4">
    <name type="scientific">Herbidospora galbida</name>
    <dbReference type="NCBI Taxonomy" id="2575442"/>
    <lineage>
        <taxon>Bacteria</taxon>
        <taxon>Bacillati</taxon>
        <taxon>Actinomycetota</taxon>
        <taxon>Actinomycetes</taxon>
        <taxon>Streptosporangiales</taxon>
        <taxon>Streptosporangiaceae</taxon>
        <taxon>Herbidospora</taxon>
    </lineage>
</organism>
<sequence>MLRTRAMMIVLIVIGALLHGTPAAHADWAHDKCSYAELSEEVVTTTTARLATDNPFYRVSVGKHDGPDSITYDKTVQVTATSEFSGGGSAGVDLAKIISIAGEAGYKYGETLSDSFRFAKTVTTVAGEFRYVAPVVQYDIVALMQSWTTPGGYTCLTAITSALFPKAVQLCDWLVTDFVENCRLPRGSRGGGGNPGTVTPPDSGPQPVTDVNGLADGTLLHTTDTQRIYKMVGGSPVWQATCADGICATPSRPTTQSVVNAGPATPRNGSSAVDQRGNVYLFVGGAPLWQHSCAAPVTCGSPVKISNWSIDARDHMNARPADGNLVQAKAGNLDLPVAMTVGGALVTFANPQELADVGQGGNWQQRVVAISANSYHELGFKPADGTLVQGAGGAATPVAMLVGGAVVPFESPQEVIDVGQGADWASRVRAIPVRAFNAWSRVPADMTLIQGTGGGTSSPVAQIVGGARINIATPQELLDTGYGPGWASLVRAVPLRAFNAMRADVPADGTLVQGIGTPVAAIVGGGRTDFGTPAEVEEAGYGASWRALVRAVPARAFAAMSQRIGDGTRLRRADGASQGGVYGGALVPFHSMAELIESGYEPRPLQAVPARVWDALPRTIGDGIRIKDAHSTGQATIVGGAKVAFHSMAELTEAGYADTPMHVVPGRVWDALPTTIGDGVRIKDASSASQAAIVGGAKIPFVSQAELEESGYADDPMRVIPRRVWDALPTRIADGVRIKDASSASQAAIVGGAKIPFVSQAELEESGYADDPMRVIPRRVWDALPTTIADGTFIKSPTSAAVWLIQNGRRVAAAQPGTVRVVPARVVDAIPPA</sequence>
<feature type="chain" id="PRO_5020576009" evidence="2">
    <location>
        <begin position="27"/>
        <end position="833"/>
    </location>
</feature>
<proteinExistence type="predicted"/>
<dbReference type="Proteomes" id="UP000308705">
    <property type="component" value="Unassembled WGS sequence"/>
</dbReference>
<reference evidence="3 4" key="1">
    <citation type="submission" date="2019-04" db="EMBL/GenBank/DDBJ databases">
        <title>Herbidospora sp. NEAU-GS14.nov., a novel actinomycete isolated from soil.</title>
        <authorList>
            <person name="Han L."/>
        </authorList>
    </citation>
    <scope>NUCLEOTIDE SEQUENCE [LARGE SCALE GENOMIC DNA]</scope>
    <source>
        <strain evidence="3 4">NEAU-GS14</strain>
    </source>
</reference>
<dbReference type="AlphaFoldDB" id="A0A4U3MRD5"/>
<feature type="signal peptide" evidence="2">
    <location>
        <begin position="1"/>
        <end position="26"/>
    </location>
</feature>